<dbReference type="EMBL" id="CAKKNE010000006">
    <property type="protein sequence ID" value="CAH0379159.1"/>
    <property type="molecule type" value="Genomic_DNA"/>
</dbReference>
<evidence type="ECO:0000313" key="4">
    <source>
        <dbReference type="EMBL" id="CAH0379159.1"/>
    </source>
</evidence>
<dbReference type="InterPro" id="IPR013978">
    <property type="entry name" value="MEKHLA"/>
</dbReference>
<organism evidence="3">
    <name type="scientific">Pelagomonas calceolata</name>
    <dbReference type="NCBI Taxonomy" id="35677"/>
    <lineage>
        <taxon>Eukaryota</taxon>
        <taxon>Sar</taxon>
        <taxon>Stramenopiles</taxon>
        <taxon>Ochrophyta</taxon>
        <taxon>Pelagophyceae</taxon>
        <taxon>Pelagomonadales</taxon>
        <taxon>Pelagomonadaceae</taxon>
        <taxon>Pelagomonas</taxon>
    </lineage>
</organism>
<evidence type="ECO:0000259" key="2">
    <source>
        <dbReference type="Pfam" id="PF08670"/>
    </source>
</evidence>
<feature type="signal peptide" evidence="1">
    <location>
        <begin position="1"/>
        <end position="16"/>
    </location>
</feature>
<feature type="chain" id="PRO_5035681069" description="MEKHLA domain-containing protein" evidence="1">
    <location>
        <begin position="17"/>
        <end position="226"/>
    </location>
</feature>
<dbReference type="EMBL" id="HBIW01025562">
    <property type="protein sequence ID" value="CAE0706584.1"/>
    <property type="molecule type" value="Transcribed_RNA"/>
</dbReference>
<protein>
    <recommendedName>
        <fullName evidence="2">MEKHLA domain-containing protein</fullName>
    </recommendedName>
</protein>
<dbReference type="Proteomes" id="UP000789595">
    <property type="component" value="Unassembled WGS sequence"/>
</dbReference>
<keyword evidence="1" id="KW-0732">Signal</keyword>
<sequence length="226" mass="24919">MRVLLLLKVAAALVSPRRPVAPTTVRRGSEGGQFGGRKGCCWKADSYLNAMESPAEPEQMDSTARRLTAGGPPAASNLWHHEWLRLLDSSLRKCSGTAILPAPDASPAQCSTVASSDDLVVVSHDGAEDPVFNYASKAALDLWEMDWETFTSTPSRFSAEPDEREARAELLRRVTEDGYVDDYCGVRISSSGRRFEVRDAYVWNVYQGEERVGQAALFRRSGCKFL</sequence>
<proteinExistence type="predicted"/>
<dbReference type="Pfam" id="PF08670">
    <property type="entry name" value="MEKHLA"/>
    <property type="match status" value="1"/>
</dbReference>
<name>A0A7S4A824_9STRA</name>
<gene>
    <name evidence="3" type="ORF">PCAL00307_LOCUS22035</name>
    <name evidence="4" type="ORF">PECAL_6P07620</name>
</gene>
<dbReference type="OrthoDB" id="10266517at2759"/>
<reference evidence="4" key="2">
    <citation type="submission" date="2021-11" db="EMBL/GenBank/DDBJ databases">
        <authorList>
            <consortium name="Genoscope - CEA"/>
            <person name="William W."/>
        </authorList>
    </citation>
    <scope>NUCLEOTIDE SEQUENCE</scope>
</reference>
<reference evidence="3" key="1">
    <citation type="submission" date="2021-01" db="EMBL/GenBank/DDBJ databases">
        <authorList>
            <person name="Corre E."/>
            <person name="Pelletier E."/>
            <person name="Niang G."/>
            <person name="Scheremetjew M."/>
            <person name="Finn R."/>
            <person name="Kale V."/>
            <person name="Holt S."/>
            <person name="Cochrane G."/>
            <person name="Meng A."/>
            <person name="Brown T."/>
            <person name="Cohen L."/>
        </authorList>
    </citation>
    <scope>NUCLEOTIDE SEQUENCE</scope>
    <source>
        <strain evidence="3">CCMP1756</strain>
    </source>
</reference>
<evidence type="ECO:0000256" key="1">
    <source>
        <dbReference type="SAM" id="SignalP"/>
    </source>
</evidence>
<accession>A0A7S4A824</accession>
<keyword evidence="5" id="KW-1185">Reference proteome</keyword>
<feature type="domain" description="MEKHLA" evidence="2">
    <location>
        <begin position="82"/>
        <end position="219"/>
    </location>
</feature>
<evidence type="ECO:0000313" key="5">
    <source>
        <dbReference type="Proteomes" id="UP000789595"/>
    </source>
</evidence>
<evidence type="ECO:0000313" key="3">
    <source>
        <dbReference type="EMBL" id="CAE0706584.1"/>
    </source>
</evidence>
<dbReference type="AlphaFoldDB" id="A0A7S4A824"/>